<evidence type="ECO:0000313" key="3">
    <source>
        <dbReference type="Proteomes" id="UP001597237"/>
    </source>
</evidence>
<gene>
    <name evidence="2" type="ORF">ACFSC0_01490</name>
</gene>
<keyword evidence="3" id="KW-1185">Reference proteome</keyword>
<reference evidence="3" key="1">
    <citation type="journal article" date="2019" name="Int. J. Syst. Evol. Microbiol.">
        <title>The Global Catalogue of Microorganisms (GCM) 10K type strain sequencing project: providing services to taxonomists for standard genome sequencing and annotation.</title>
        <authorList>
            <consortium name="The Broad Institute Genomics Platform"/>
            <consortium name="The Broad Institute Genome Sequencing Center for Infectious Disease"/>
            <person name="Wu L."/>
            <person name="Ma J."/>
        </authorList>
    </citation>
    <scope>NUCLEOTIDE SEQUENCE [LARGE SCALE GENOMIC DNA]</scope>
    <source>
        <strain evidence="3">DFY28</strain>
    </source>
</reference>
<dbReference type="SUPFAM" id="SSF56935">
    <property type="entry name" value="Porins"/>
    <property type="match status" value="1"/>
</dbReference>
<dbReference type="Proteomes" id="UP001597237">
    <property type="component" value="Unassembled WGS sequence"/>
</dbReference>
<dbReference type="EMBL" id="JBHUEY010000001">
    <property type="protein sequence ID" value="MFD1782049.1"/>
    <property type="molecule type" value="Genomic_DNA"/>
</dbReference>
<name>A0ABW4MXY2_9CAUL</name>
<proteinExistence type="predicted"/>
<keyword evidence="1" id="KW-0732">Signal</keyword>
<comment type="caution">
    <text evidence="2">The sequence shown here is derived from an EMBL/GenBank/DDBJ whole genome shotgun (WGS) entry which is preliminary data.</text>
</comment>
<dbReference type="InterPro" id="IPR023614">
    <property type="entry name" value="Porin_dom_sf"/>
</dbReference>
<organism evidence="2 3">
    <name type="scientific">Phenylobacterium terrae</name>
    <dbReference type="NCBI Taxonomy" id="2665495"/>
    <lineage>
        <taxon>Bacteria</taxon>
        <taxon>Pseudomonadati</taxon>
        <taxon>Pseudomonadota</taxon>
        <taxon>Alphaproteobacteria</taxon>
        <taxon>Caulobacterales</taxon>
        <taxon>Caulobacteraceae</taxon>
        <taxon>Phenylobacterium</taxon>
    </lineage>
</organism>
<evidence type="ECO:0000256" key="1">
    <source>
        <dbReference type="SAM" id="SignalP"/>
    </source>
</evidence>
<dbReference type="InterPro" id="IPR010239">
    <property type="entry name" value="CHP02001"/>
</dbReference>
<feature type="signal peptide" evidence="1">
    <location>
        <begin position="1"/>
        <end position="23"/>
    </location>
</feature>
<dbReference type="Gene3D" id="2.40.160.10">
    <property type="entry name" value="Porin"/>
    <property type="match status" value="1"/>
</dbReference>
<protein>
    <submittedName>
        <fullName evidence="2">TorF family putative porin</fullName>
    </submittedName>
</protein>
<evidence type="ECO:0000313" key="2">
    <source>
        <dbReference type="EMBL" id="MFD1782049.1"/>
    </source>
</evidence>
<sequence length="235" mass="24909">MKALKFALLGAAASLAMGGSALAQEDAAVDVSFNIGVASDYVFRGVSQTDEGVQVFGGADVTSGMLYAGVWASNVDFLDSTDAEVDFYAGVRPTAGPFTLDFGAIYYAYIDEPSGADYNYWELKAAASVPVGQATLGAALFYSPDFTGAAADEGLYYEVNGAMPLSDKATLSAAIGRQEVEFDGLGDFDYTTWNVGLGYAITDKVGLDIRYWDTQEEPFGDISEERIVASLKLTL</sequence>
<dbReference type="NCBIfam" id="TIGR02001">
    <property type="entry name" value="gcw_chp"/>
    <property type="match status" value="1"/>
</dbReference>
<dbReference type="RefSeq" id="WP_377281120.1">
    <property type="nucleotide sequence ID" value="NZ_JBHRSI010000003.1"/>
</dbReference>
<dbReference type="Pfam" id="PF09694">
    <property type="entry name" value="Gcw_chp"/>
    <property type="match status" value="1"/>
</dbReference>
<accession>A0ABW4MXY2</accession>
<feature type="chain" id="PRO_5046204521" evidence="1">
    <location>
        <begin position="24"/>
        <end position="235"/>
    </location>
</feature>